<organism evidence="1 2">
    <name type="scientific">Smallanthus sonchifolius</name>
    <dbReference type="NCBI Taxonomy" id="185202"/>
    <lineage>
        <taxon>Eukaryota</taxon>
        <taxon>Viridiplantae</taxon>
        <taxon>Streptophyta</taxon>
        <taxon>Embryophyta</taxon>
        <taxon>Tracheophyta</taxon>
        <taxon>Spermatophyta</taxon>
        <taxon>Magnoliopsida</taxon>
        <taxon>eudicotyledons</taxon>
        <taxon>Gunneridae</taxon>
        <taxon>Pentapetalae</taxon>
        <taxon>asterids</taxon>
        <taxon>campanulids</taxon>
        <taxon>Asterales</taxon>
        <taxon>Asteraceae</taxon>
        <taxon>Asteroideae</taxon>
        <taxon>Heliantheae alliance</taxon>
        <taxon>Millerieae</taxon>
        <taxon>Smallanthus</taxon>
    </lineage>
</organism>
<proteinExistence type="predicted"/>
<reference evidence="2" key="1">
    <citation type="journal article" date="2022" name="Mol. Ecol. Resour.">
        <title>The genomes of chicory, endive, great burdock and yacon provide insights into Asteraceae palaeo-polyploidization history and plant inulin production.</title>
        <authorList>
            <person name="Fan W."/>
            <person name="Wang S."/>
            <person name="Wang H."/>
            <person name="Wang A."/>
            <person name="Jiang F."/>
            <person name="Liu H."/>
            <person name="Zhao H."/>
            <person name="Xu D."/>
            <person name="Zhang Y."/>
        </authorList>
    </citation>
    <scope>NUCLEOTIDE SEQUENCE [LARGE SCALE GENOMIC DNA]</scope>
    <source>
        <strain evidence="2">cv. Yunnan</strain>
    </source>
</reference>
<evidence type="ECO:0000313" key="2">
    <source>
        <dbReference type="Proteomes" id="UP001056120"/>
    </source>
</evidence>
<evidence type="ECO:0000313" key="1">
    <source>
        <dbReference type="EMBL" id="KAI3693917.1"/>
    </source>
</evidence>
<sequence length="68" mass="7941">MCHRVKIKSAESKGMSYCHSCCFAALFLQFLRIQRVVELARTMILAHTNHFKPPTILYSRVARINRVF</sequence>
<dbReference type="Proteomes" id="UP001056120">
    <property type="component" value="Linkage Group LG26"/>
</dbReference>
<comment type="caution">
    <text evidence="1">The sequence shown here is derived from an EMBL/GenBank/DDBJ whole genome shotgun (WGS) entry which is preliminary data.</text>
</comment>
<reference evidence="1 2" key="2">
    <citation type="journal article" date="2022" name="Mol. Ecol. Resour.">
        <title>The genomes of chicory, endive, great burdock and yacon provide insights into Asteraceae paleo-polyploidization history and plant inulin production.</title>
        <authorList>
            <person name="Fan W."/>
            <person name="Wang S."/>
            <person name="Wang H."/>
            <person name="Wang A."/>
            <person name="Jiang F."/>
            <person name="Liu H."/>
            <person name="Zhao H."/>
            <person name="Xu D."/>
            <person name="Zhang Y."/>
        </authorList>
    </citation>
    <scope>NUCLEOTIDE SEQUENCE [LARGE SCALE GENOMIC DNA]</scope>
    <source>
        <strain evidence="2">cv. Yunnan</strain>
        <tissue evidence="1">Leaves</tissue>
    </source>
</reference>
<keyword evidence="2" id="KW-1185">Reference proteome</keyword>
<gene>
    <name evidence="1" type="ORF">L1987_76872</name>
</gene>
<name>A0ACB8Z804_9ASTR</name>
<accession>A0ACB8Z804</accession>
<dbReference type="EMBL" id="CM042043">
    <property type="protein sequence ID" value="KAI3693917.1"/>
    <property type="molecule type" value="Genomic_DNA"/>
</dbReference>
<protein>
    <submittedName>
        <fullName evidence="1">Uncharacterized protein</fullName>
    </submittedName>
</protein>